<dbReference type="InterPro" id="IPR021109">
    <property type="entry name" value="Peptidase_aspartic_dom_sf"/>
</dbReference>
<dbReference type="Gene3D" id="2.40.70.10">
    <property type="entry name" value="Acid Proteases"/>
    <property type="match status" value="1"/>
</dbReference>
<dbReference type="Pfam" id="PF13650">
    <property type="entry name" value="Asp_protease_2"/>
    <property type="match status" value="1"/>
</dbReference>
<dbReference type="InterPro" id="IPR034122">
    <property type="entry name" value="Retropepsin-like_bacterial"/>
</dbReference>
<dbReference type="CDD" id="cd05483">
    <property type="entry name" value="retropepsin_like_bacteria"/>
    <property type="match status" value="1"/>
</dbReference>
<dbReference type="GO" id="GO:0004190">
    <property type="term" value="F:aspartic-type endopeptidase activity"/>
    <property type="evidence" value="ECO:0007669"/>
    <property type="project" value="InterPro"/>
</dbReference>
<accession>A0A7C3ZIG5</accession>
<dbReference type="InterPro" id="IPR001969">
    <property type="entry name" value="Aspartic_peptidase_AS"/>
</dbReference>
<protein>
    <submittedName>
        <fullName evidence="1">Peptidase A2A</fullName>
    </submittedName>
</protein>
<proteinExistence type="predicted"/>
<dbReference type="GO" id="GO:0006508">
    <property type="term" value="P:proteolysis"/>
    <property type="evidence" value="ECO:0007669"/>
    <property type="project" value="InterPro"/>
</dbReference>
<dbReference type="PROSITE" id="PS00141">
    <property type="entry name" value="ASP_PROTEASE"/>
    <property type="match status" value="1"/>
</dbReference>
<reference evidence="1" key="1">
    <citation type="journal article" date="2020" name="mSystems">
        <title>Genome- and Community-Level Interaction Insights into Carbon Utilization and Element Cycling Functions of Hydrothermarchaeota in Hydrothermal Sediment.</title>
        <authorList>
            <person name="Zhou Z."/>
            <person name="Liu Y."/>
            <person name="Xu W."/>
            <person name="Pan J."/>
            <person name="Luo Z.H."/>
            <person name="Li M."/>
        </authorList>
    </citation>
    <scope>NUCLEOTIDE SEQUENCE [LARGE SCALE GENOMIC DNA]</scope>
    <source>
        <strain evidence="1">SpSt-374</strain>
    </source>
</reference>
<organism evidence="1">
    <name type="scientific">Planktothricoides sp. SpSt-374</name>
    <dbReference type="NCBI Taxonomy" id="2282167"/>
    <lineage>
        <taxon>Bacteria</taxon>
        <taxon>Bacillati</taxon>
        <taxon>Cyanobacteriota</taxon>
        <taxon>Cyanophyceae</taxon>
        <taxon>Oscillatoriophycideae</taxon>
        <taxon>Oscillatoriales</taxon>
        <taxon>Oscillatoriaceae</taxon>
        <taxon>Planktothricoides</taxon>
    </lineage>
</organism>
<gene>
    <name evidence="1" type="ORF">ENR15_15705</name>
</gene>
<name>A0A7C3ZIG5_9CYAN</name>
<dbReference type="SUPFAM" id="SSF50630">
    <property type="entry name" value="Acid proteases"/>
    <property type="match status" value="1"/>
</dbReference>
<evidence type="ECO:0000313" key="1">
    <source>
        <dbReference type="EMBL" id="HGG02040.1"/>
    </source>
</evidence>
<sequence>MSSYHKTYQLSRKGNLLWLKAEVGGMGAQLDEINTGVSAIADKKSVVVRLLVDTGASYTFIPLNTLNTLGYDTKKPLRRQAISTGNGQIPVPIVRVAWLNCLGQLLQDFDVFALTTSLSSLGVDGLLGMDFLTRVRAVIDVAKAEIRFKP</sequence>
<dbReference type="EMBL" id="DSPX01000160">
    <property type="protein sequence ID" value="HGG02040.1"/>
    <property type="molecule type" value="Genomic_DNA"/>
</dbReference>
<dbReference type="AlphaFoldDB" id="A0A7C3ZIG5"/>
<comment type="caution">
    <text evidence="1">The sequence shown here is derived from an EMBL/GenBank/DDBJ whole genome shotgun (WGS) entry which is preliminary data.</text>
</comment>